<evidence type="ECO:0000256" key="2">
    <source>
        <dbReference type="ARBA" id="ARBA00022679"/>
    </source>
</evidence>
<comment type="caution">
    <text evidence="5">The sequence shown here is derived from an EMBL/GenBank/DDBJ whole genome shotgun (WGS) entry which is preliminary data.</text>
</comment>
<dbReference type="PANTHER" id="PTHR10584">
    <property type="entry name" value="SUGAR KINASE"/>
    <property type="match status" value="1"/>
</dbReference>
<dbReference type="STRING" id="1802525.A2975_01020"/>
<dbReference type="Gene3D" id="3.40.1190.20">
    <property type="match status" value="1"/>
</dbReference>
<organism evidence="5 6">
    <name type="scientific">Candidatus Woesebacteria bacterium RIFCSPLOWO2_01_FULL_44_14</name>
    <dbReference type="NCBI Taxonomy" id="1802525"/>
    <lineage>
        <taxon>Bacteria</taxon>
        <taxon>Candidatus Woeseibacteriota</taxon>
    </lineage>
</organism>
<feature type="domain" description="Carbohydrate kinase PfkB" evidence="4">
    <location>
        <begin position="35"/>
        <end position="306"/>
    </location>
</feature>
<dbReference type="GO" id="GO:0016301">
    <property type="term" value="F:kinase activity"/>
    <property type="evidence" value="ECO:0007669"/>
    <property type="project" value="UniProtKB-KW"/>
</dbReference>
<name>A0A1F8C019_9BACT</name>
<evidence type="ECO:0000256" key="1">
    <source>
        <dbReference type="ARBA" id="ARBA00010688"/>
    </source>
</evidence>
<dbReference type="InterPro" id="IPR029056">
    <property type="entry name" value="Ribokinase-like"/>
</dbReference>
<evidence type="ECO:0000256" key="3">
    <source>
        <dbReference type="ARBA" id="ARBA00022777"/>
    </source>
</evidence>
<proteinExistence type="inferred from homology"/>
<dbReference type="InterPro" id="IPR002139">
    <property type="entry name" value="Ribo/fructo_kinase"/>
</dbReference>
<gene>
    <name evidence="5" type="ORF">A2975_01020</name>
</gene>
<dbReference type="EMBL" id="MGHL01000010">
    <property type="protein sequence ID" value="OGM69677.1"/>
    <property type="molecule type" value="Genomic_DNA"/>
</dbReference>
<accession>A0A1F8C019</accession>
<evidence type="ECO:0000259" key="4">
    <source>
        <dbReference type="Pfam" id="PF00294"/>
    </source>
</evidence>
<dbReference type="GO" id="GO:0005829">
    <property type="term" value="C:cytosol"/>
    <property type="evidence" value="ECO:0007669"/>
    <property type="project" value="TreeGrafter"/>
</dbReference>
<protein>
    <recommendedName>
        <fullName evidence="4">Carbohydrate kinase PfkB domain-containing protein</fullName>
    </recommendedName>
</protein>
<keyword evidence="2" id="KW-0808">Transferase</keyword>
<dbReference type="Proteomes" id="UP000178429">
    <property type="component" value="Unassembled WGS sequence"/>
</dbReference>
<sequence length="330" mass="35376">MSEIELLSLGDATLDVFIAPSESETLCQIDTKECFIAFSYGEKIPVKSLEFSIGGNAANNAIGTGRLGINSSAVLTLGDDTIARRIVEMLETETVDTSFVVQQPSTASNYNTVVTYGGERTIFTYKAPRSYEWPVKLPVAPWVYYTSMGDSFAPFQNHLVEWLVKNPGIKLGFNPGSRQLKAGVEALNAVLKLTSIIFINREEAEGLTGFTASSGREKELLQAVKNLGPKVCVVTDGGNGSYVTDGQKFLHAGILPIDAYERTGAGDAFGSGCLAAIIKGKSLEEALLWGTLNSASVIGYTGSQKGLLRETDIPVWIERAKSSGVGVKEI</sequence>
<keyword evidence="3" id="KW-0418">Kinase</keyword>
<dbReference type="SUPFAM" id="SSF53613">
    <property type="entry name" value="Ribokinase-like"/>
    <property type="match status" value="1"/>
</dbReference>
<dbReference type="PANTHER" id="PTHR10584:SF166">
    <property type="entry name" value="RIBOKINASE"/>
    <property type="match status" value="1"/>
</dbReference>
<evidence type="ECO:0000313" key="5">
    <source>
        <dbReference type="EMBL" id="OGM69677.1"/>
    </source>
</evidence>
<dbReference type="AlphaFoldDB" id="A0A1F8C019"/>
<dbReference type="PRINTS" id="PR00990">
    <property type="entry name" value="RIBOKINASE"/>
</dbReference>
<dbReference type="PROSITE" id="PS00583">
    <property type="entry name" value="PFKB_KINASES_1"/>
    <property type="match status" value="1"/>
</dbReference>
<dbReference type="GO" id="GO:0006796">
    <property type="term" value="P:phosphate-containing compound metabolic process"/>
    <property type="evidence" value="ECO:0007669"/>
    <property type="project" value="UniProtKB-ARBA"/>
</dbReference>
<evidence type="ECO:0000313" key="6">
    <source>
        <dbReference type="Proteomes" id="UP000178429"/>
    </source>
</evidence>
<dbReference type="InterPro" id="IPR011611">
    <property type="entry name" value="PfkB_dom"/>
</dbReference>
<dbReference type="InterPro" id="IPR002173">
    <property type="entry name" value="Carboh/pur_kinase_PfkB_CS"/>
</dbReference>
<dbReference type="Pfam" id="PF00294">
    <property type="entry name" value="PfkB"/>
    <property type="match status" value="1"/>
</dbReference>
<reference evidence="5 6" key="1">
    <citation type="journal article" date="2016" name="Nat. Commun.">
        <title>Thousands of microbial genomes shed light on interconnected biogeochemical processes in an aquifer system.</title>
        <authorList>
            <person name="Anantharaman K."/>
            <person name="Brown C.T."/>
            <person name="Hug L.A."/>
            <person name="Sharon I."/>
            <person name="Castelle C.J."/>
            <person name="Probst A.J."/>
            <person name="Thomas B.C."/>
            <person name="Singh A."/>
            <person name="Wilkins M.J."/>
            <person name="Karaoz U."/>
            <person name="Brodie E.L."/>
            <person name="Williams K.H."/>
            <person name="Hubbard S.S."/>
            <person name="Banfield J.F."/>
        </authorList>
    </citation>
    <scope>NUCLEOTIDE SEQUENCE [LARGE SCALE GENOMIC DNA]</scope>
</reference>
<comment type="similarity">
    <text evidence="1">Belongs to the carbohydrate kinase PfkB family.</text>
</comment>